<dbReference type="InterPro" id="IPR000306">
    <property type="entry name" value="Znf_FYVE"/>
</dbReference>
<evidence type="ECO:0000256" key="5">
    <source>
        <dbReference type="PROSITE-ProRule" id="PRU00091"/>
    </source>
</evidence>
<evidence type="ECO:0000313" key="7">
    <source>
        <dbReference type="EMBL" id="CAD5118217.1"/>
    </source>
</evidence>
<dbReference type="AlphaFoldDB" id="A0A7I8VUG0"/>
<protein>
    <submittedName>
        <fullName evidence="7">DgyrCDS6940</fullName>
    </submittedName>
</protein>
<comment type="similarity">
    <text evidence="1">Belongs to the lst-2 family.</text>
</comment>
<dbReference type="PROSITE" id="PS50178">
    <property type="entry name" value="ZF_FYVE"/>
    <property type="match status" value="1"/>
</dbReference>
<dbReference type="EMBL" id="CAJFCJ010000008">
    <property type="protein sequence ID" value="CAD5118217.1"/>
    <property type="molecule type" value="Genomic_DNA"/>
</dbReference>
<dbReference type="Proteomes" id="UP000549394">
    <property type="component" value="Unassembled WGS sequence"/>
</dbReference>
<gene>
    <name evidence="7" type="ORF">DGYR_LOCUS6631</name>
</gene>
<dbReference type="GO" id="GO:0031901">
    <property type="term" value="C:early endosome membrane"/>
    <property type="evidence" value="ECO:0007669"/>
    <property type="project" value="TreeGrafter"/>
</dbReference>
<sequence length="490" mass="55928">MSLKKLIYAPKRSDTSLLARFYFADEDLHKVASELDSFDGKKDPERCNQLIHKLRRCQDKVIVIIQNLIEEVVENPVNRDYRRKFPEDIIHEGLAGQLWFGAECLSAGSCIMNKEVESATMRPLARALTKHLDAVRALLRQQALKANVISKSVRDALALFDRLFAEFELSYVSAMVAVKTVSEYDSLLDVAVLMSESTQRAIKIGLLSQEMLDDYEPRIMFAIPRLAIIGGLLHYPKGPLNPEEPAQMISMFKPYVPLLCKLKKLLKNLTDKDLWLLEETLCDTNPSHKIEETFCTSEKGDCKTLLTNSLTSCMDVKAVENENNTICEKQKAKDQKSDRSDLHKIFVYVSGIADQLQSNHATDMRFVLQSVFKIHSDNNEEDDPFLSDEEEIPIGNNVREAPRWVPDDQVQECTSCKSEFTFFKRRHHCRNCGHIFCSACSSHSIPLHHYGFNKPVRVCNYCFSFQLMQNRPRLNDSLNRTSVGSSTTFD</sequence>
<dbReference type="Gene3D" id="3.30.40.10">
    <property type="entry name" value="Zinc/RING finger domain, C3HC4 (zinc finger)"/>
    <property type="match status" value="1"/>
</dbReference>
<dbReference type="GO" id="GO:0008270">
    <property type="term" value="F:zinc ion binding"/>
    <property type="evidence" value="ECO:0007669"/>
    <property type="project" value="UniProtKB-KW"/>
</dbReference>
<organism evidence="7 8">
    <name type="scientific">Dimorphilus gyrociliatus</name>
    <dbReference type="NCBI Taxonomy" id="2664684"/>
    <lineage>
        <taxon>Eukaryota</taxon>
        <taxon>Metazoa</taxon>
        <taxon>Spiralia</taxon>
        <taxon>Lophotrochozoa</taxon>
        <taxon>Annelida</taxon>
        <taxon>Polychaeta</taxon>
        <taxon>Polychaeta incertae sedis</taxon>
        <taxon>Dinophilidae</taxon>
        <taxon>Dimorphilus</taxon>
    </lineage>
</organism>
<dbReference type="InterPro" id="IPR043269">
    <property type="entry name" value="FYVE_LST2"/>
</dbReference>
<evidence type="ECO:0000259" key="6">
    <source>
        <dbReference type="PROSITE" id="PS50178"/>
    </source>
</evidence>
<proteinExistence type="inferred from homology"/>
<evidence type="ECO:0000256" key="3">
    <source>
        <dbReference type="ARBA" id="ARBA00022771"/>
    </source>
</evidence>
<dbReference type="InterPro" id="IPR017455">
    <property type="entry name" value="Znf_FYVE-rel"/>
</dbReference>
<dbReference type="InterPro" id="IPR013083">
    <property type="entry name" value="Znf_RING/FYVE/PHD"/>
</dbReference>
<dbReference type="InterPro" id="IPR011011">
    <property type="entry name" value="Znf_FYVE_PHD"/>
</dbReference>
<dbReference type="PANTHER" id="PTHR46465:SF2">
    <property type="entry name" value="LATERAL SIGNALING TARGET PROTEIN 2 HOMOLOG"/>
    <property type="match status" value="1"/>
</dbReference>
<keyword evidence="8" id="KW-1185">Reference proteome</keyword>
<dbReference type="CDD" id="cd15731">
    <property type="entry name" value="FYVE_LST2"/>
    <property type="match status" value="1"/>
</dbReference>
<evidence type="ECO:0000313" key="8">
    <source>
        <dbReference type="Proteomes" id="UP000549394"/>
    </source>
</evidence>
<dbReference type="OrthoDB" id="20035at2759"/>
<dbReference type="Pfam" id="PF01363">
    <property type="entry name" value="FYVE"/>
    <property type="match status" value="1"/>
</dbReference>
<dbReference type="PANTHER" id="PTHR46465">
    <property type="entry name" value="LATERAL SIGNALING TARGET PROTEIN 2 HOMOLOG"/>
    <property type="match status" value="1"/>
</dbReference>
<evidence type="ECO:0000256" key="2">
    <source>
        <dbReference type="ARBA" id="ARBA00022723"/>
    </source>
</evidence>
<keyword evidence="2" id="KW-0479">Metal-binding</keyword>
<evidence type="ECO:0000256" key="4">
    <source>
        <dbReference type="ARBA" id="ARBA00022833"/>
    </source>
</evidence>
<dbReference type="SUPFAM" id="SSF57903">
    <property type="entry name" value="FYVE/PHD zinc finger"/>
    <property type="match status" value="1"/>
</dbReference>
<reference evidence="7 8" key="1">
    <citation type="submission" date="2020-08" db="EMBL/GenBank/DDBJ databases">
        <authorList>
            <person name="Hejnol A."/>
        </authorList>
    </citation>
    <scope>NUCLEOTIDE SEQUENCE [LARGE SCALE GENOMIC DNA]</scope>
</reference>
<dbReference type="InterPro" id="IPR051118">
    <property type="entry name" value="LST-2"/>
</dbReference>
<dbReference type="SMART" id="SM00064">
    <property type="entry name" value="FYVE"/>
    <property type="match status" value="1"/>
</dbReference>
<evidence type="ECO:0000256" key="1">
    <source>
        <dbReference type="ARBA" id="ARBA00008755"/>
    </source>
</evidence>
<comment type="caution">
    <text evidence="7">The sequence shown here is derived from an EMBL/GenBank/DDBJ whole genome shotgun (WGS) entry which is preliminary data.</text>
</comment>
<keyword evidence="4" id="KW-0862">Zinc</keyword>
<keyword evidence="3 5" id="KW-0863">Zinc-finger</keyword>
<name>A0A7I8VUG0_9ANNE</name>
<feature type="domain" description="FYVE-type" evidence="6">
    <location>
        <begin position="407"/>
        <end position="467"/>
    </location>
</feature>
<accession>A0A7I8VUG0</accession>